<protein>
    <submittedName>
        <fullName evidence="2">Uncharacterized protein</fullName>
    </submittedName>
</protein>
<keyword evidence="3" id="KW-1185">Reference proteome</keyword>
<dbReference type="AlphaFoldDB" id="A0A3Q8IG63"/>
<evidence type="ECO:0000313" key="3">
    <source>
        <dbReference type="Proteomes" id="UP000274082"/>
    </source>
</evidence>
<proteinExistence type="predicted"/>
<feature type="region of interest" description="Disordered" evidence="1">
    <location>
        <begin position="726"/>
        <end position="767"/>
    </location>
</feature>
<dbReference type="VEuPathDB" id="TriTrypDB:LDHU3_32.2160"/>
<organism evidence="2 3">
    <name type="scientific">Leishmania donovani</name>
    <dbReference type="NCBI Taxonomy" id="5661"/>
    <lineage>
        <taxon>Eukaryota</taxon>
        <taxon>Discoba</taxon>
        <taxon>Euglenozoa</taxon>
        <taxon>Kinetoplastea</taxon>
        <taxon>Metakinetoplastina</taxon>
        <taxon>Trypanosomatida</taxon>
        <taxon>Trypanosomatidae</taxon>
        <taxon>Leishmaniinae</taxon>
        <taxon>Leishmania</taxon>
    </lineage>
</organism>
<evidence type="ECO:0000256" key="1">
    <source>
        <dbReference type="SAM" id="MobiDB-lite"/>
    </source>
</evidence>
<sequence length="767" mass="84322">MAALQHVNSATEITPLLACGSDYVKNGTQTLSIASVYATLDALESLWQAQRERQHLSVRGRAQGLRHYHAVYEASVRCVPLSLTRWEQWLAGLSEQGAQTTMGACPDDLSSSSSPQVQRVQKELVDSYWHLYRRLCWGSSGAAKAGLAAVLEHTESAASELQSVMATGAAALVAEQEAALAKPLQAFARLSAESAHLFADYPLIGKVERLWLSETVLPALGEPAEPLVEMLVRRTFKRDLQVPSVALPELLREYEESEINEHKVKDIVAVGQATLSSSWMRAASALYVHTTRLTDTTRPSGVGGMLEASSLSRDARLKELEEQLLSVLIKVPRGQGFLPALGLLMQRLMEDNGEASASTGPWRGLNGSQTQFYLYLLHQWFATYIGSHHRWSVTDMFAASDDADLWTFLLDRHAVCLTWALVTEKPALQDLAVRTHAETQLGYLDVLATRVDKLRAVFYSVVHCAQLYHASTTAFTKMEKRESRLRTAAAAMHSWMKEIGIETFCRALLNDLFDATAQWEEAQADYDACVQQRALLVEAELKLILYDTMMMLQCPDRSTERIERLVEAALDMCDAWGTSEREPSGRTSHEHKDLVLPIIGMAGRCLHRISASLRCDVASVSAVPEAQASLYRRAVQWVKRCIVAAAAIGGDPSSLWDEWSGLVSIPVFAAEQHSSGESPRRFYPPALLGYAIPATGRGRASRQTAASGGLDDVCWERRTVAKAVRKEVKTGVDGGGSRDDRVPSCIDTAGSGEEESGQPPLKKTRAN</sequence>
<accession>A0A3Q8IG63</accession>
<feature type="compositionally biased region" description="Basic and acidic residues" evidence="1">
    <location>
        <begin position="726"/>
        <end position="742"/>
    </location>
</feature>
<evidence type="ECO:0000313" key="2">
    <source>
        <dbReference type="EMBL" id="AYU81717.1"/>
    </source>
</evidence>
<dbReference type="VEuPathDB" id="TriTrypDB:LdCL_320022500"/>
<dbReference type="Proteomes" id="UP000274082">
    <property type="component" value="Chromosome 32"/>
</dbReference>
<gene>
    <name evidence="2" type="ORF">LdCL_320022500</name>
</gene>
<dbReference type="EMBL" id="CP029531">
    <property type="protein sequence ID" value="AYU81717.1"/>
    <property type="molecule type" value="Genomic_DNA"/>
</dbReference>
<dbReference type="OrthoDB" id="272430at2759"/>
<name>A0A3Q8IG63_LEIDO</name>
<dbReference type="VEuPathDB" id="TriTrypDB:LdBPK_321700.1"/>
<reference evidence="2 3" key="1">
    <citation type="journal article" date="2018" name="Sci. Rep.">
        <title>A complete Leishmania donovani reference genome identifies novel genetic variations associated with virulence.</title>
        <authorList>
            <person name="Lypaczewski P."/>
            <person name="Hoshizaki J."/>
            <person name="Zhang W.-W."/>
            <person name="McCall L.-I."/>
            <person name="Torcivia-Rodriguez J."/>
            <person name="Simonyan V."/>
            <person name="Kaur A."/>
            <person name="Dewar K."/>
            <person name="Matlashewski G."/>
        </authorList>
    </citation>
    <scope>NUCLEOTIDE SEQUENCE [LARGE SCALE GENOMIC DNA]</scope>
    <source>
        <strain evidence="2 3">LdCL</strain>
    </source>
</reference>